<dbReference type="Pfam" id="PF13004">
    <property type="entry name" value="BACON"/>
    <property type="match status" value="1"/>
</dbReference>
<evidence type="ECO:0000313" key="2">
    <source>
        <dbReference type="EMBL" id="SDO11769.1"/>
    </source>
</evidence>
<protein>
    <submittedName>
        <fullName evidence="2">Binding domain-containing protein, N-terminal</fullName>
    </submittedName>
</protein>
<gene>
    <name evidence="2" type="ORF">SAMN04487900_11033</name>
</gene>
<dbReference type="InterPro" id="IPR013783">
    <property type="entry name" value="Ig-like_fold"/>
</dbReference>
<dbReference type="Proteomes" id="UP000199134">
    <property type="component" value="Unassembled WGS sequence"/>
</dbReference>
<dbReference type="EMBL" id="FNIW01000010">
    <property type="protein sequence ID" value="SDO11769.1"/>
    <property type="molecule type" value="Genomic_DNA"/>
</dbReference>
<proteinExistence type="predicted"/>
<name>A0A1H0GY02_9BACT</name>
<dbReference type="Gene3D" id="2.60.40.10">
    <property type="entry name" value="Immunoglobulins"/>
    <property type="match status" value="1"/>
</dbReference>
<reference evidence="3" key="1">
    <citation type="submission" date="2016-10" db="EMBL/GenBank/DDBJ databases">
        <authorList>
            <person name="de Groot N.N."/>
        </authorList>
    </citation>
    <scope>NUCLEOTIDE SEQUENCE [LARGE SCALE GENOMIC DNA]</scope>
    <source>
        <strain evidence="3">BP1-145</strain>
    </source>
</reference>
<evidence type="ECO:0000259" key="1">
    <source>
        <dbReference type="Pfam" id="PF13004"/>
    </source>
</evidence>
<dbReference type="RefSeq" id="WP_091853509.1">
    <property type="nucleotide sequence ID" value="NZ_FNIW01000010.1"/>
</dbReference>
<feature type="domain" description="BACON" evidence="1">
    <location>
        <begin position="472"/>
        <end position="522"/>
    </location>
</feature>
<organism evidence="2 3">
    <name type="scientific">Prevotella communis</name>
    <dbReference type="NCBI Taxonomy" id="2913614"/>
    <lineage>
        <taxon>Bacteria</taxon>
        <taxon>Pseudomonadati</taxon>
        <taxon>Bacteroidota</taxon>
        <taxon>Bacteroidia</taxon>
        <taxon>Bacteroidales</taxon>
        <taxon>Prevotellaceae</taxon>
        <taxon>Prevotella</taxon>
    </lineage>
</organism>
<dbReference type="AlphaFoldDB" id="A0A1H0GY02"/>
<accession>A0A1H0GY02</accession>
<comment type="caution">
    <text evidence="2">The sequence shown here is derived from an EMBL/GenBank/DDBJ whole genome shotgun (WGS) entry which is preliminary data.</text>
</comment>
<dbReference type="OrthoDB" id="1269635at2"/>
<evidence type="ECO:0000313" key="3">
    <source>
        <dbReference type="Proteomes" id="UP000199134"/>
    </source>
</evidence>
<sequence length="525" mass="58072">MNESLYIEFIRGLWNKLSLYVKEKVEPKKRTYLHKTMLRKVYSPDQKWEGTSAKTTYVAADMVAMDSPLPIKKRGSLATSNGKLPKVGMKKQMRETEMNTIDIMKAHYLSATTDEARKAEKARIIKNLTEDAVACSVGIDEKNEANFLTALSEGVVVVEDEENTGTGLRLDYGYFEENTFGTIVKGHVSYEDFENIKKKADDDGNTIVKVMMATSKLNEIRKERWARELVADAEDKVYTDSTTLKVPGKKKFIAAFEDEFDMKLEEVDRSVTIEKNGKQKSIKPWNAERIIFLCNEEVGSLVWGTLAEASRPVPGVKYATVDDYKLISKYSKTDPLQEFTNGQALVAPVIEDVDQIYVLDCTETKSGEVDEDAEEADTQDVTVNYEGKKYNKSEMVTALNTFGKKLKATDSDNKVVAAINSLSDADEKKLLKKVVYFPVCTPASLTFAKEADSTGQQVVVDTNDKTNTPTVAADEAWITPSYASGKVTVKVAANSADSAPKRTGVVTVTVGTKTATIAVEQAANA</sequence>
<dbReference type="InterPro" id="IPR024361">
    <property type="entry name" value="BACON"/>
</dbReference>